<gene>
    <name evidence="8" type="ORF">EXIGLDRAFT_719726</name>
</gene>
<evidence type="ECO:0000256" key="5">
    <source>
        <dbReference type="RuleBase" id="RU003330"/>
    </source>
</evidence>
<dbReference type="GO" id="GO:0005524">
    <property type="term" value="F:ATP binding"/>
    <property type="evidence" value="ECO:0007669"/>
    <property type="project" value="InterPro"/>
</dbReference>
<evidence type="ECO:0000256" key="6">
    <source>
        <dbReference type="SAM" id="MobiDB-lite"/>
    </source>
</evidence>
<keyword evidence="4 5" id="KW-0418">Kinase</keyword>
<organism evidence="8 9">
    <name type="scientific">Exidia glandulosa HHB12029</name>
    <dbReference type="NCBI Taxonomy" id="1314781"/>
    <lineage>
        <taxon>Eukaryota</taxon>
        <taxon>Fungi</taxon>
        <taxon>Dikarya</taxon>
        <taxon>Basidiomycota</taxon>
        <taxon>Agaricomycotina</taxon>
        <taxon>Agaricomycetes</taxon>
        <taxon>Auriculariales</taxon>
        <taxon>Exidiaceae</taxon>
        <taxon>Exidia</taxon>
    </lineage>
</organism>
<dbReference type="InterPro" id="IPR036193">
    <property type="entry name" value="ADK_active_lid_dom_sf"/>
</dbReference>
<evidence type="ECO:0000313" key="9">
    <source>
        <dbReference type="Proteomes" id="UP000077266"/>
    </source>
</evidence>
<comment type="similarity">
    <text evidence="1 5">Belongs to the adenylate kinase family.</text>
</comment>
<dbReference type="GO" id="GO:0004017">
    <property type="term" value="F:AMP kinase activity"/>
    <property type="evidence" value="ECO:0007669"/>
    <property type="project" value="InterPro"/>
</dbReference>
<dbReference type="AlphaFoldDB" id="A0A165GWG8"/>
<feature type="domain" description="Adenylate kinase active site lid" evidence="7">
    <location>
        <begin position="190"/>
        <end position="225"/>
    </location>
</feature>
<evidence type="ECO:0000256" key="2">
    <source>
        <dbReference type="ARBA" id="ARBA00022679"/>
    </source>
</evidence>
<keyword evidence="3" id="KW-0547">Nucleotide-binding</keyword>
<dbReference type="OrthoDB" id="439792at2759"/>
<dbReference type="InterPro" id="IPR006259">
    <property type="entry name" value="Adenyl_kin_sub"/>
</dbReference>
<protein>
    <submittedName>
        <fullName evidence="8">Adenylate kinase</fullName>
    </submittedName>
</protein>
<dbReference type="STRING" id="1314781.A0A165GWG8"/>
<evidence type="ECO:0000256" key="4">
    <source>
        <dbReference type="ARBA" id="ARBA00022777"/>
    </source>
</evidence>
<feature type="compositionally biased region" description="Basic and acidic residues" evidence="6">
    <location>
        <begin position="300"/>
        <end position="314"/>
    </location>
</feature>
<keyword evidence="9" id="KW-1185">Reference proteome</keyword>
<dbReference type="Gene3D" id="3.40.50.300">
    <property type="entry name" value="P-loop containing nucleotide triphosphate hydrolases"/>
    <property type="match status" value="1"/>
</dbReference>
<dbReference type="InterPro" id="IPR007862">
    <property type="entry name" value="Adenylate_kinase_lid-dom"/>
</dbReference>
<dbReference type="FunFam" id="3.40.50.300:FF:000106">
    <property type="entry name" value="Adenylate kinase mitochondrial"/>
    <property type="match status" value="1"/>
</dbReference>
<dbReference type="NCBIfam" id="TIGR01351">
    <property type="entry name" value="adk"/>
    <property type="match status" value="1"/>
</dbReference>
<proteinExistence type="inferred from homology"/>
<evidence type="ECO:0000256" key="1">
    <source>
        <dbReference type="ARBA" id="ARBA00007220"/>
    </source>
</evidence>
<dbReference type="PRINTS" id="PR00094">
    <property type="entry name" value="ADENYLTKNASE"/>
</dbReference>
<evidence type="ECO:0000256" key="3">
    <source>
        <dbReference type="ARBA" id="ARBA00022741"/>
    </source>
</evidence>
<dbReference type="InterPro" id="IPR000850">
    <property type="entry name" value="Adenylat/UMP-CMP_kin"/>
</dbReference>
<dbReference type="SUPFAM" id="SSF52540">
    <property type="entry name" value="P-loop containing nucleoside triphosphate hydrolases"/>
    <property type="match status" value="1"/>
</dbReference>
<dbReference type="Pfam" id="PF00406">
    <property type="entry name" value="ADK"/>
    <property type="match status" value="1"/>
</dbReference>
<accession>A0A165GWG8</accession>
<dbReference type="CDD" id="cd01428">
    <property type="entry name" value="ADK"/>
    <property type="match status" value="1"/>
</dbReference>
<dbReference type="EMBL" id="KV426035">
    <property type="protein sequence ID" value="KZV91103.1"/>
    <property type="molecule type" value="Genomic_DNA"/>
</dbReference>
<dbReference type="PANTHER" id="PTHR23359">
    <property type="entry name" value="NUCLEOTIDE KINASE"/>
    <property type="match status" value="1"/>
</dbReference>
<reference evidence="8 9" key="1">
    <citation type="journal article" date="2016" name="Mol. Biol. Evol.">
        <title>Comparative Genomics of Early-Diverging Mushroom-Forming Fungi Provides Insights into the Origins of Lignocellulose Decay Capabilities.</title>
        <authorList>
            <person name="Nagy L.G."/>
            <person name="Riley R."/>
            <person name="Tritt A."/>
            <person name="Adam C."/>
            <person name="Daum C."/>
            <person name="Floudas D."/>
            <person name="Sun H."/>
            <person name="Yadav J.S."/>
            <person name="Pangilinan J."/>
            <person name="Larsson K.H."/>
            <person name="Matsuura K."/>
            <person name="Barry K."/>
            <person name="Labutti K."/>
            <person name="Kuo R."/>
            <person name="Ohm R.A."/>
            <person name="Bhattacharya S.S."/>
            <person name="Shirouzu T."/>
            <person name="Yoshinaga Y."/>
            <person name="Martin F.M."/>
            <person name="Grigoriev I.V."/>
            <person name="Hibbett D.S."/>
        </authorList>
    </citation>
    <scope>NUCLEOTIDE SEQUENCE [LARGE SCALE GENOMIC DNA]</scope>
    <source>
        <strain evidence="8 9">HHB12029</strain>
    </source>
</reference>
<dbReference type="Proteomes" id="UP000077266">
    <property type="component" value="Unassembled WGS sequence"/>
</dbReference>
<dbReference type="HAMAP" id="MF_00235">
    <property type="entry name" value="Adenylate_kinase_Adk"/>
    <property type="match status" value="1"/>
</dbReference>
<dbReference type="Pfam" id="PF05191">
    <property type="entry name" value="ADK_lid"/>
    <property type="match status" value="1"/>
</dbReference>
<dbReference type="SUPFAM" id="SSF57774">
    <property type="entry name" value="Microbial and mitochondrial ADK, insert 'zinc finger' domain"/>
    <property type="match status" value="1"/>
</dbReference>
<dbReference type="PROSITE" id="PS00113">
    <property type="entry name" value="ADENYLATE_KINASE"/>
    <property type="match status" value="1"/>
</dbReference>
<evidence type="ECO:0000313" key="8">
    <source>
        <dbReference type="EMBL" id="KZV91103.1"/>
    </source>
</evidence>
<evidence type="ECO:0000259" key="7">
    <source>
        <dbReference type="Pfam" id="PF05191"/>
    </source>
</evidence>
<dbReference type="InterPro" id="IPR033690">
    <property type="entry name" value="Adenylat_kinase_CS"/>
</dbReference>
<feature type="region of interest" description="Disordered" evidence="6">
    <location>
        <begin position="283"/>
        <end position="314"/>
    </location>
</feature>
<dbReference type="InParanoid" id="A0A165GWG8"/>
<dbReference type="InterPro" id="IPR027417">
    <property type="entry name" value="P-loop_NTPase"/>
</dbReference>
<sequence>MTATNALLAPVRISPVRFRSITSKAQAPGPASPTAQAHRDAHFARTHYGQALSPKPSPDAPVLRMLMFGKPGAGKGTLSTRLVNKYDINFLSAGDILRQNIADKTEVGRIAEEIVAAGGLLPDDVITTVVTSKLDAPALQHRPWILDGFPRTVGQGELLDVHLRNKSTPLSLIVNVDVSDEIILGRISDRWIHSPSGRVYNMSYNRPKVDGRDDVTGEPLVKRPDDNPEIFARRLKAFYEQTSPLLAYYASRASASTRLVTLKGATSDEIWPQLEGIVQQSFRLRPKDSSSHSPRVDLASPRREEGKRVAEMPA</sequence>
<keyword evidence="2 5" id="KW-0808">Transferase</keyword>
<name>A0A165GWG8_EXIGL</name>